<evidence type="ECO:0000313" key="5">
    <source>
        <dbReference type="EMBL" id="PWJ76123.1"/>
    </source>
</evidence>
<dbReference type="GO" id="GO:0004650">
    <property type="term" value="F:polygalacturonase activity"/>
    <property type="evidence" value="ECO:0007669"/>
    <property type="project" value="InterPro"/>
</dbReference>
<dbReference type="GO" id="GO:0005975">
    <property type="term" value="P:carbohydrate metabolic process"/>
    <property type="evidence" value="ECO:0007669"/>
    <property type="project" value="InterPro"/>
</dbReference>
<dbReference type="InterPro" id="IPR006626">
    <property type="entry name" value="PbH1"/>
</dbReference>
<sequence length="438" mass="48861">MDRKEFLSSEYGIDCSGTVLVTEKLQALIDDAAAAGGRAVLKRGTYLTGALFLKSGLEFTMEEGCILKGTTDESQYPLIETRVAGIEMKWPAAVLNCNHQRGVSVTGKGVINGQGPYWWEKYWGKDRKGGMRGEYDAKGLRWAADYDCTRVRNVVIFDSSEVLLKDFTSEQSGFWNVHICYCSHVHVDGIRIAGNAGSPSTDGIDIDSSSHVLVENCETSCDDDSICIKSGRDADGLRTARPSHHITIRNCRIHAGFGVTLGSELSGGIEDVIIRDLQYEGTDCGFRIKSSRPRRGYIKNILVENLQMKNVKYPFHICLDWNPAYCTCELPDGYEGEVPESWRKLLEPVPEDEPLTHVSNITVRNVRAENDAGYSGISRAFDIEGYREQPIESVKLSDIHMSVREFGRISYVKELQMDHVTIEVAGDRDTANDTYDNR</sequence>
<comment type="similarity">
    <text evidence="1 4">Belongs to the glycosyl hydrolase 28 family.</text>
</comment>
<organism evidence="5 6">
    <name type="scientific">Murimonas intestini</name>
    <dbReference type="NCBI Taxonomy" id="1337051"/>
    <lineage>
        <taxon>Bacteria</taxon>
        <taxon>Bacillati</taxon>
        <taxon>Bacillota</taxon>
        <taxon>Clostridia</taxon>
        <taxon>Lachnospirales</taxon>
        <taxon>Lachnospiraceae</taxon>
        <taxon>Murimonas</taxon>
    </lineage>
</organism>
<dbReference type="Pfam" id="PF00295">
    <property type="entry name" value="Glyco_hydro_28"/>
    <property type="match status" value="1"/>
</dbReference>
<evidence type="ECO:0000256" key="1">
    <source>
        <dbReference type="ARBA" id="ARBA00008834"/>
    </source>
</evidence>
<accession>A0AB73T5G3</accession>
<dbReference type="InterPro" id="IPR012334">
    <property type="entry name" value="Pectin_lyas_fold"/>
</dbReference>
<evidence type="ECO:0000313" key="6">
    <source>
        <dbReference type="Proteomes" id="UP000245412"/>
    </source>
</evidence>
<dbReference type="InterPro" id="IPR011050">
    <property type="entry name" value="Pectin_lyase_fold/virulence"/>
</dbReference>
<dbReference type="InterPro" id="IPR000743">
    <property type="entry name" value="Glyco_hydro_28"/>
</dbReference>
<dbReference type="InterPro" id="IPR051801">
    <property type="entry name" value="GH28_Enzymes"/>
</dbReference>
<reference evidence="5 6" key="1">
    <citation type="submission" date="2018-05" db="EMBL/GenBank/DDBJ databases">
        <authorList>
            <person name="Goeker M."/>
            <person name="Huntemann M."/>
            <person name="Clum A."/>
            <person name="Pillay M."/>
            <person name="Palaniappan K."/>
            <person name="Varghese N."/>
            <person name="Mikhailova N."/>
            <person name="Stamatis D."/>
            <person name="Reddy T."/>
            <person name="Daum C."/>
            <person name="Shapiro N."/>
            <person name="Ivanova N."/>
            <person name="Kyrpides N."/>
            <person name="Woyke T."/>
        </authorList>
    </citation>
    <scope>NUCLEOTIDE SEQUENCE [LARGE SCALE GENOMIC DNA]</scope>
    <source>
        <strain evidence="5 6">DSM 26524</strain>
    </source>
</reference>
<evidence type="ECO:0000256" key="4">
    <source>
        <dbReference type="RuleBase" id="RU361169"/>
    </source>
</evidence>
<dbReference type="Proteomes" id="UP000245412">
    <property type="component" value="Unassembled WGS sequence"/>
</dbReference>
<evidence type="ECO:0000256" key="3">
    <source>
        <dbReference type="ARBA" id="ARBA00023295"/>
    </source>
</evidence>
<dbReference type="PANTHER" id="PTHR31339:SF9">
    <property type="entry name" value="PLASMIN AND FIBRONECTIN-BINDING PROTEIN A"/>
    <property type="match status" value="1"/>
</dbReference>
<proteinExistence type="inferred from homology"/>
<comment type="caution">
    <text evidence="5">The sequence shown here is derived from an EMBL/GenBank/DDBJ whole genome shotgun (WGS) entry which is preliminary data.</text>
</comment>
<gene>
    <name evidence="5" type="ORF">C7383_105158</name>
</gene>
<keyword evidence="2 4" id="KW-0378">Hydrolase</keyword>
<dbReference type="EMBL" id="QGGY01000005">
    <property type="protein sequence ID" value="PWJ76123.1"/>
    <property type="molecule type" value="Genomic_DNA"/>
</dbReference>
<keyword evidence="6" id="KW-1185">Reference proteome</keyword>
<dbReference type="RefSeq" id="WP_109626188.1">
    <property type="nucleotide sequence ID" value="NZ_JANKBI010000003.1"/>
</dbReference>
<evidence type="ECO:0000256" key="2">
    <source>
        <dbReference type="ARBA" id="ARBA00022801"/>
    </source>
</evidence>
<name>A0AB73T5G3_9FIRM</name>
<dbReference type="Gene3D" id="2.160.20.10">
    <property type="entry name" value="Single-stranded right-handed beta-helix, Pectin lyase-like"/>
    <property type="match status" value="1"/>
</dbReference>
<keyword evidence="3 4" id="KW-0326">Glycosidase</keyword>
<dbReference type="PANTHER" id="PTHR31339">
    <property type="entry name" value="PECTIN LYASE-RELATED"/>
    <property type="match status" value="1"/>
</dbReference>
<dbReference type="SMART" id="SM00710">
    <property type="entry name" value="PbH1"/>
    <property type="match status" value="5"/>
</dbReference>
<dbReference type="AlphaFoldDB" id="A0AB73T5G3"/>
<dbReference type="SUPFAM" id="SSF51126">
    <property type="entry name" value="Pectin lyase-like"/>
    <property type="match status" value="1"/>
</dbReference>
<protein>
    <submittedName>
        <fullName evidence="5">Polygalacturonase</fullName>
    </submittedName>
</protein>